<evidence type="ECO:0000313" key="2">
    <source>
        <dbReference type="Proteomes" id="UP000000600"/>
    </source>
</evidence>
<organism evidence="1 2">
    <name type="scientific">Paramecium tetraurelia</name>
    <dbReference type="NCBI Taxonomy" id="5888"/>
    <lineage>
        <taxon>Eukaryota</taxon>
        <taxon>Sar</taxon>
        <taxon>Alveolata</taxon>
        <taxon>Ciliophora</taxon>
        <taxon>Intramacronucleata</taxon>
        <taxon>Oligohymenophorea</taxon>
        <taxon>Peniculida</taxon>
        <taxon>Parameciidae</taxon>
        <taxon>Paramecium</taxon>
    </lineage>
</organism>
<dbReference type="InParanoid" id="A0CGQ5"/>
<name>A0CGQ5_PARTE</name>
<gene>
    <name evidence="1" type="ORF">GSPATT00007412001</name>
</gene>
<dbReference type="Proteomes" id="UP000000600">
    <property type="component" value="Unassembled WGS sequence"/>
</dbReference>
<reference evidence="1 2" key="1">
    <citation type="journal article" date="2006" name="Nature">
        <title>Global trends of whole-genome duplications revealed by the ciliate Paramecium tetraurelia.</title>
        <authorList>
            <consortium name="Genoscope"/>
            <person name="Aury J.-M."/>
            <person name="Jaillon O."/>
            <person name="Duret L."/>
            <person name="Noel B."/>
            <person name="Jubin C."/>
            <person name="Porcel B.M."/>
            <person name="Segurens B."/>
            <person name="Daubin V."/>
            <person name="Anthouard V."/>
            <person name="Aiach N."/>
            <person name="Arnaiz O."/>
            <person name="Billaut A."/>
            <person name="Beisson J."/>
            <person name="Blanc I."/>
            <person name="Bouhouche K."/>
            <person name="Camara F."/>
            <person name="Duharcourt S."/>
            <person name="Guigo R."/>
            <person name="Gogendeau D."/>
            <person name="Katinka M."/>
            <person name="Keller A.-M."/>
            <person name="Kissmehl R."/>
            <person name="Klotz C."/>
            <person name="Koll F."/>
            <person name="Le Moue A."/>
            <person name="Lepere C."/>
            <person name="Malinsky S."/>
            <person name="Nowacki M."/>
            <person name="Nowak J.K."/>
            <person name="Plattner H."/>
            <person name="Poulain J."/>
            <person name="Ruiz F."/>
            <person name="Serrano V."/>
            <person name="Zagulski M."/>
            <person name="Dessen P."/>
            <person name="Betermier M."/>
            <person name="Weissenbach J."/>
            <person name="Scarpelli C."/>
            <person name="Schachter V."/>
            <person name="Sperling L."/>
            <person name="Meyer E."/>
            <person name="Cohen J."/>
            <person name="Wincker P."/>
        </authorList>
    </citation>
    <scope>NUCLEOTIDE SEQUENCE [LARGE SCALE GENOMIC DNA]</scope>
    <source>
        <strain evidence="1 2">Stock d4-2</strain>
    </source>
</reference>
<accession>A0CGQ5</accession>
<dbReference type="KEGG" id="ptm:GSPATT00007412001"/>
<dbReference type="HOGENOM" id="CLU_2282884_0_0_1"/>
<protein>
    <submittedName>
        <fullName evidence="1">Uncharacterized protein</fullName>
    </submittedName>
</protein>
<dbReference type="GeneID" id="5023154"/>
<evidence type="ECO:0000313" key="1">
    <source>
        <dbReference type="EMBL" id="CAK69972.1"/>
    </source>
</evidence>
<dbReference type="RefSeq" id="XP_001437369.1">
    <property type="nucleotide sequence ID" value="XM_001437332.1"/>
</dbReference>
<dbReference type="AlphaFoldDB" id="A0CGQ5"/>
<keyword evidence="2" id="KW-1185">Reference proteome</keyword>
<sequence length="102" mass="12301">MQTDNNNHFCHLNMKKKQISSLKSRVFESTSVVNSETLKTHHNQDIEEFSIIEDRMIRKEYQIEKEKDEQLNKMKSYTTEMMKSLKIQQQLLEYVKDKMKIS</sequence>
<dbReference type="EMBL" id="CT868074">
    <property type="protein sequence ID" value="CAK69972.1"/>
    <property type="molecule type" value="Genomic_DNA"/>
</dbReference>
<proteinExistence type="predicted"/>